<proteinExistence type="predicted"/>
<organism evidence="8 9">
    <name type="scientific">Pseudonocardia yuanmonensis</name>
    <dbReference type="NCBI Taxonomy" id="1095914"/>
    <lineage>
        <taxon>Bacteria</taxon>
        <taxon>Bacillati</taxon>
        <taxon>Actinomycetota</taxon>
        <taxon>Actinomycetes</taxon>
        <taxon>Pseudonocardiales</taxon>
        <taxon>Pseudonocardiaceae</taxon>
        <taxon>Pseudonocardia</taxon>
    </lineage>
</organism>
<dbReference type="EMBL" id="BAABIC010000019">
    <property type="protein sequence ID" value="GAA4704347.1"/>
    <property type="molecule type" value="Genomic_DNA"/>
</dbReference>
<accession>A0ABP8XAS5</accession>
<evidence type="ECO:0000256" key="2">
    <source>
        <dbReference type="ARBA" id="ARBA00022475"/>
    </source>
</evidence>
<evidence type="ECO:0000256" key="3">
    <source>
        <dbReference type="ARBA" id="ARBA00022692"/>
    </source>
</evidence>
<evidence type="ECO:0000259" key="7">
    <source>
        <dbReference type="Pfam" id="PF00482"/>
    </source>
</evidence>
<evidence type="ECO:0000256" key="6">
    <source>
        <dbReference type="SAM" id="Phobius"/>
    </source>
</evidence>
<keyword evidence="4 6" id="KW-1133">Transmembrane helix</keyword>
<evidence type="ECO:0000256" key="5">
    <source>
        <dbReference type="ARBA" id="ARBA00023136"/>
    </source>
</evidence>
<name>A0ABP8XAS5_9PSEU</name>
<protein>
    <recommendedName>
        <fullName evidence="7">Type II secretion system protein GspF domain-containing protein</fullName>
    </recommendedName>
</protein>
<keyword evidence="3 6" id="KW-0812">Transmembrane</keyword>
<evidence type="ECO:0000313" key="9">
    <source>
        <dbReference type="Proteomes" id="UP001500325"/>
    </source>
</evidence>
<dbReference type="PANTHER" id="PTHR35007:SF4">
    <property type="entry name" value="CONSERVED TRANSMEMBRANE PROTEIN-RELATED"/>
    <property type="match status" value="1"/>
</dbReference>
<feature type="transmembrane region" description="Helical" evidence="6">
    <location>
        <begin position="211"/>
        <end position="230"/>
    </location>
</feature>
<keyword evidence="5 6" id="KW-0472">Membrane</keyword>
<dbReference type="Pfam" id="PF00482">
    <property type="entry name" value="T2SSF"/>
    <property type="match status" value="1"/>
</dbReference>
<feature type="domain" description="Type II secretion system protein GspF" evidence="7">
    <location>
        <begin position="108"/>
        <end position="224"/>
    </location>
</feature>
<dbReference type="Proteomes" id="UP001500325">
    <property type="component" value="Unassembled WGS sequence"/>
</dbReference>
<dbReference type="PANTHER" id="PTHR35007">
    <property type="entry name" value="INTEGRAL MEMBRANE PROTEIN-RELATED"/>
    <property type="match status" value="1"/>
</dbReference>
<dbReference type="InterPro" id="IPR018076">
    <property type="entry name" value="T2SS_GspF_dom"/>
</dbReference>
<comment type="caution">
    <text evidence="8">The sequence shown here is derived from an EMBL/GenBank/DDBJ whole genome shotgun (WGS) entry which is preliminary data.</text>
</comment>
<feature type="transmembrane region" description="Helical" evidence="6">
    <location>
        <begin position="242"/>
        <end position="262"/>
    </location>
</feature>
<sequence length="272" mass="27400">MGRVVSATVPALLAAAVVCAPGSSARRRLRLLIPTPAGRARAVPPLRLLVVLAGAGLGLVLGGPAGAVAGAVAAEVMRRRRTRARERAAAVAAAGELAEAVSRIVEELRTGAHPAAALDGARSDGPLAAEALAPAAAAARLGDDVPAALRRGAGERSDLVATELRRLAGAWSLADRHGAPLADLLSGTLADLRWRLAFEARVRARLAGPRATAGVLTALPLLGLGLGHLLGADPLGVLRDGILGQALLLVGSGLLLAGLLWSDRIATGPVTR</sequence>
<evidence type="ECO:0000256" key="4">
    <source>
        <dbReference type="ARBA" id="ARBA00022989"/>
    </source>
</evidence>
<gene>
    <name evidence="8" type="ORF">GCM10023215_50050</name>
</gene>
<evidence type="ECO:0000256" key="1">
    <source>
        <dbReference type="ARBA" id="ARBA00004651"/>
    </source>
</evidence>
<keyword evidence="2" id="KW-1003">Cell membrane</keyword>
<comment type="subcellular location">
    <subcellularLocation>
        <location evidence="1">Cell membrane</location>
        <topology evidence="1">Multi-pass membrane protein</topology>
    </subcellularLocation>
</comment>
<reference evidence="9" key="1">
    <citation type="journal article" date="2019" name="Int. J. Syst. Evol. Microbiol.">
        <title>The Global Catalogue of Microorganisms (GCM) 10K type strain sequencing project: providing services to taxonomists for standard genome sequencing and annotation.</title>
        <authorList>
            <consortium name="The Broad Institute Genomics Platform"/>
            <consortium name="The Broad Institute Genome Sequencing Center for Infectious Disease"/>
            <person name="Wu L."/>
            <person name="Ma J."/>
        </authorList>
    </citation>
    <scope>NUCLEOTIDE SEQUENCE [LARGE SCALE GENOMIC DNA]</scope>
    <source>
        <strain evidence="9">JCM 18055</strain>
    </source>
</reference>
<feature type="transmembrane region" description="Helical" evidence="6">
    <location>
        <begin position="48"/>
        <end position="77"/>
    </location>
</feature>
<evidence type="ECO:0000313" key="8">
    <source>
        <dbReference type="EMBL" id="GAA4704347.1"/>
    </source>
</evidence>
<keyword evidence="9" id="KW-1185">Reference proteome</keyword>